<accession>A0A0A1VNR9</accession>
<proteinExistence type="predicted"/>
<dbReference type="EMBL" id="BBPA01000002">
    <property type="protein sequence ID" value="GAL91305.1"/>
    <property type="molecule type" value="Genomic_DNA"/>
</dbReference>
<comment type="caution">
    <text evidence="1">The sequence shown here is derived from an EMBL/GenBank/DDBJ whole genome shotgun (WGS) entry which is preliminary data.</text>
</comment>
<reference evidence="2" key="1">
    <citation type="journal article" date="2015" name="Genome">
        <title>Whole Genome Sequence of the Non-Microcystin-Producing Microcystis aeruginosa Strain NIES-44.</title>
        <authorList>
            <person name="Okano K."/>
            <person name="Miyata N."/>
            <person name="Ozaki Y."/>
        </authorList>
    </citation>
    <scope>NUCLEOTIDE SEQUENCE [LARGE SCALE GENOMIC DNA]</scope>
    <source>
        <strain evidence="2">NIES-44</strain>
    </source>
</reference>
<protein>
    <submittedName>
        <fullName evidence="1">Uncharacterized protein</fullName>
    </submittedName>
</protein>
<organism evidence="1 2">
    <name type="scientific">Microcystis aeruginosa NIES-44</name>
    <dbReference type="NCBI Taxonomy" id="449439"/>
    <lineage>
        <taxon>Bacteria</taxon>
        <taxon>Bacillati</taxon>
        <taxon>Cyanobacteriota</taxon>
        <taxon>Cyanophyceae</taxon>
        <taxon>Oscillatoriophycideae</taxon>
        <taxon>Chroococcales</taxon>
        <taxon>Microcystaceae</taxon>
        <taxon>Microcystis</taxon>
    </lineage>
</organism>
<sequence length="52" mass="6045">MITGLNPHKVLANYPQSFYQKIWVEKLPLLVESRVRVCGYQFGQKTQINNPP</sequence>
<evidence type="ECO:0000313" key="1">
    <source>
        <dbReference type="EMBL" id="GAL91305.1"/>
    </source>
</evidence>
<name>A0A0A1VNR9_MICAE</name>
<evidence type="ECO:0000313" key="2">
    <source>
        <dbReference type="Proteomes" id="UP000030321"/>
    </source>
</evidence>
<dbReference type="Proteomes" id="UP000030321">
    <property type="component" value="Unassembled WGS sequence"/>
</dbReference>
<gene>
    <name evidence="1" type="ORF">N44_00674</name>
</gene>
<dbReference type="AlphaFoldDB" id="A0A0A1VNR9"/>